<dbReference type="AlphaFoldDB" id="A0AA88SE29"/>
<feature type="domain" description="Inosine/uridine-preferring nucleoside hydrolase" evidence="2">
    <location>
        <begin position="37"/>
        <end position="344"/>
    </location>
</feature>
<dbReference type="PANTHER" id="PTHR46190:SF1">
    <property type="entry name" value="SI:CH211-201H21.5"/>
    <property type="match status" value="1"/>
</dbReference>
<dbReference type="InterPro" id="IPR052775">
    <property type="entry name" value="IUN_hydrolase"/>
</dbReference>
<comment type="similarity">
    <text evidence="1">Belongs to the IUNH family.</text>
</comment>
<evidence type="ECO:0000313" key="4">
    <source>
        <dbReference type="Proteomes" id="UP001187415"/>
    </source>
</evidence>
<dbReference type="GO" id="GO:0016799">
    <property type="term" value="F:hydrolase activity, hydrolyzing N-glycosyl compounds"/>
    <property type="evidence" value="ECO:0007669"/>
    <property type="project" value="InterPro"/>
</dbReference>
<name>A0AA88SE29_CHASR</name>
<dbReference type="InterPro" id="IPR036452">
    <property type="entry name" value="Ribo_hydro-like"/>
</dbReference>
<evidence type="ECO:0000259" key="2">
    <source>
        <dbReference type="Pfam" id="PF01156"/>
    </source>
</evidence>
<evidence type="ECO:0000256" key="1">
    <source>
        <dbReference type="ARBA" id="ARBA00009176"/>
    </source>
</evidence>
<dbReference type="Pfam" id="PF01156">
    <property type="entry name" value="IU_nuc_hydro"/>
    <property type="match status" value="1"/>
</dbReference>
<dbReference type="CDD" id="cd02649">
    <property type="entry name" value="nuc_hydro_CeIAG"/>
    <property type="match status" value="1"/>
</dbReference>
<keyword evidence="4" id="KW-1185">Reference proteome</keyword>
<protein>
    <recommendedName>
        <fullName evidence="2">Inosine/uridine-preferring nucleoside hydrolase domain-containing protein</fullName>
    </recommendedName>
</protein>
<accession>A0AA88SE29</accession>
<dbReference type="SUPFAM" id="SSF53590">
    <property type="entry name" value="Nucleoside hydrolase"/>
    <property type="match status" value="1"/>
</dbReference>
<sequence>MKHCRDPTSHNQSEQRLRWVFKLYFHTHTETMAKKLVIIDTDCGIDDAQAIMMALAAPNIQILCVTCVFGNATVDNVCQNVLTVLSVCERGGIPVFRGCARPLVGANNLSSDHFGTDGLGDVIKDRDPNWEKKIQREHAVNAMIRLVSENQNKVSLVALGPLTNLALAVRLDPCFPQKLEELYIMGGNMEGKGNFTLCAEFNFAMDPESAYVVLEEFLCPTYIAPWEYSCRNGLTWEFFEELINQDAPAARFMKMITSKCWAYSKEAMINKRDVYFGSCFVTYDAYAVAACIDKNVVMESIQCPVRVELQGSIARGMLALDRTNELKKSHSVYVLTKCDIAKFSQLLMESLRQPFKK</sequence>
<dbReference type="PANTHER" id="PTHR46190">
    <property type="entry name" value="SI:CH211-201H21.5-RELATED"/>
    <property type="match status" value="1"/>
</dbReference>
<gene>
    <name evidence="3" type="ORF">Q5P01_016428</name>
</gene>
<comment type="caution">
    <text evidence="3">The sequence shown here is derived from an EMBL/GenBank/DDBJ whole genome shotgun (WGS) entry which is preliminary data.</text>
</comment>
<dbReference type="Gene3D" id="3.90.245.10">
    <property type="entry name" value="Ribonucleoside hydrolase-like"/>
    <property type="match status" value="1"/>
</dbReference>
<proteinExistence type="inferred from homology"/>
<dbReference type="EMBL" id="JAUPFM010000012">
    <property type="protein sequence ID" value="KAK2835944.1"/>
    <property type="molecule type" value="Genomic_DNA"/>
</dbReference>
<dbReference type="Proteomes" id="UP001187415">
    <property type="component" value="Unassembled WGS sequence"/>
</dbReference>
<reference evidence="3" key="1">
    <citation type="submission" date="2023-07" db="EMBL/GenBank/DDBJ databases">
        <title>Chromosome-level Genome Assembly of Striped Snakehead (Channa striata).</title>
        <authorList>
            <person name="Liu H."/>
        </authorList>
    </citation>
    <scope>NUCLEOTIDE SEQUENCE</scope>
    <source>
        <strain evidence="3">Gz</strain>
        <tissue evidence="3">Muscle</tissue>
    </source>
</reference>
<organism evidence="3 4">
    <name type="scientific">Channa striata</name>
    <name type="common">Snakehead murrel</name>
    <name type="synonym">Ophicephalus striatus</name>
    <dbReference type="NCBI Taxonomy" id="64152"/>
    <lineage>
        <taxon>Eukaryota</taxon>
        <taxon>Metazoa</taxon>
        <taxon>Chordata</taxon>
        <taxon>Craniata</taxon>
        <taxon>Vertebrata</taxon>
        <taxon>Euteleostomi</taxon>
        <taxon>Actinopterygii</taxon>
        <taxon>Neopterygii</taxon>
        <taxon>Teleostei</taxon>
        <taxon>Neoteleostei</taxon>
        <taxon>Acanthomorphata</taxon>
        <taxon>Anabantaria</taxon>
        <taxon>Anabantiformes</taxon>
        <taxon>Channoidei</taxon>
        <taxon>Channidae</taxon>
        <taxon>Channa</taxon>
    </lineage>
</organism>
<dbReference type="InterPro" id="IPR001910">
    <property type="entry name" value="Inosine/uridine_hydrolase_dom"/>
</dbReference>
<evidence type="ECO:0000313" key="3">
    <source>
        <dbReference type="EMBL" id="KAK2835944.1"/>
    </source>
</evidence>